<gene>
    <name evidence="4" type="ORF">PAUS00366_LOCUS20436</name>
</gene>
<evidence type="ECO:0000256" key="1">
    <source>
        <dbReference type="SAM" id="MobiDB-lite"/>
    </source>
</evidence>
<dbReference type="EMBL" id="HBIX01030722">
    <property type="protein sequence ID" value="CAE0727653.1"/>
    <property type="molecule type" value="Transcribed_RNA"/>
</dbReference>
<dbReference type="Gene3D" id="3.40.390.10">
    <property type="entry name" value="Collagenase (Catalytic Domain)"/>
    <property type="match status" value="1"/>
</dbReference>
<name>A0A7S4EPF5_9STRA</name>
<proteinExistence type="predicted"/>
<feature type="signal peptide" evidence="2">
    <location>
        <begin position="1"/>
        <end position="22"/>
    </location>
</feature>
<sequence>MRPLTSLLSYCAAALLLSTTFAREQKQQQQQRPSLRWEKTSFESREVEPGIFSISVLSPADPSNGDDGSDTRQRRLDQVARKLEEMQSCRLFLEDMHYNAENTQDSEEKWVCTFEDYVSEDSKTPHRYSLELSGDTDVLNSIFEDAGAISGNTLLRWDSPGRVSIDGNINTLALNEDISTSKGKGIWIDEYESILLYNVDVADANKSRRSRKLKTSGTMKTLIIRIVGAGVQPRASLAELQTQIYGSELSLKTQMEKCSHGQLIIEPFRGYGRGYFQQELRSGIIELRISTNPWGQSDKRMENDANAAASYVLGDLASQFDLVMFAMPPGIYPHFAAYAYIGTPFSYYSSENIENLLIQMHEVGHNLGLQHAGEGSDGSLEAEYGDKTGYMGYTATEDPSMCFNAANNYQLGWYSQYSVRPNIADIADDGFGGTYVMSGVAGYNPDDSSKFVTLRLEQPSLAVDYYVGYNWASGMNHGTQEDVDKVIVIQKNGDVHEPKITWKKAALSVGESYVIENYNNSGRHLTVTFVGVASNDAIVDITPEQYSSSAPTSAPTPFVTEFCDEGYEMTIKVKTDISFN</sequence>
<accession>A0A7S4EPF5</accession>
<dbReference type="SUPFAM" id="SSF55486">
    <property type="entry name" value="Metalloproteases ('zincins'), catalytic domain"/>
    <property type="match status" value="1"/>
</dbReference>
<feature type="chain" id="PRO_5031111499" description="Peptidase M11 gametolysin domain-containing protein" evidence="2">
    <location>
        <begin position="23"/>
        <end position="580"/>
    </location>
</feature>
<organism evidence="4">
    <name type="scientific">Pseudo-nitzschia australis</name>
    <dbReference type="NCBI Taxonomy" id="44445"/>
    <lineage>
        <taxon>Eukaryota</taxon>
        <taxon>Sar</taxon>
        <taxon>Stramenopiles</taxon>
        <taxon>Ochrophyta</taxon>
        <taxon>Bacillariophyta</taxon>
        <taxon>Bacillariophyceae</taxon>
        <taxon>Bacillariophycidae</taxon>
        <taxon>Bacillariales</taxon>
        <taxon>Bacillariaceae</taxon>
        <taxon>Pseudo-nitzschia</taxon>
    </lineage>
</organism>
<evidence type="ECO:0000313" key="4">
    <source>
        <dbReference type="EMBL" id="CAE0727653.1"/>
    </source>
</evidence>
<dbReference type="InterPro" id="IPR008752">
    <property type="entry name" value="Peptidase_M11"/>
</dbReference>
<dbReference type="Pfam" id="PF05548">
    <property type="entry name" value="Peptidase_M11"/>
    <property type="match status" value="1"/>
</dbReference>
<protein>
    <recommendedName>
        <fullName evidence="3">Peptidase M11 gametolysin domain-containing protein</fullName>
    </recommendedName>
</protein>
<dbReference type="InterPro" id="IPR024079">
    <property type="entry name" value="MetalloPept_cat_dom_sf"/>
</dbReference>
<reference evidence="4" key="1">
    <citation type="submission" date="2021-01" db="EMBL/GenBank/DDBJ databases">
        <authorList>
            <person name="Corre E."/>
            <person name="Pelletier E."/>
            <person name="Niang G."/>
            <person name="Scheremetjew M."/>
            <person name="Finn R."/>
            <person name="Kale V."/>
            <person name="Holt S."/>
            <person name="Cochrane G."/>
            <person name="Meng A."/>
            <person name="Brown T."/>
            <person name="Cohen L."/>
        </authorList>
    </citation>
    <scope>NUCLEOTIDE SEQUENCE</scope>
    <source>
        <strain evidence="4">10249 10 AB</strain>
    </source>
</reference>
<feature type="domain" description="Peptidase M11 gametolysin" evidence="3">
    <location>
        <begin position="300"/>
        <end position="415"/>
    </location>
</feature>
<evidence type="ECO:0000259" key="3">
    <source>
        <dbReference type="Pfam" id="PF05548"/>
    </source>
</evidence>
<feature type="region of interest" description="Disordered" evidence="1">
    <location>
        <begin position="53"/>
        <end position="72"/>
    </location>
</feature>
<keyword evidence="2" id="KW-0732">Signal</keyword>
<dbReference type="AlphaFoldDB" id="A0A7S4EPF5"/>
<dbReference type="GO" id="GO:0008237">
    <property type="term" value="F:metallopeptidase activity"/>
    <property type="evidence" value="ECO:0007669"/>
    <property type="project" value="InterPro"/>
</dbReference>
<evidence type="ECO:0000256" key="2">
    <source>
        <dbReference type="SAM" id="SignalP"/>
    </source>
</evidence>